<proteinExistence type="predicted"/>
<feature type="transmembrane region" description="Helical" evidence="6">
    <location>
        <begin position="371"/>
        <end position="396"/>
    </location>
</feature>
<dbReference type="PANTHER" id="PTHR37467:SF1">
    <property type="entry name" value="EXPORTED CALCIUM-BINDING GLYCOPROTEIN"/>
    <property type="match status" value="1"/>
</dbReference>
<name>A0ABD5ZCN2_9EURY</name>
<keyword evidence="6" id="KW-0812">Transmembrane</keyword>
<feature type="compositionally biased region" description="Polar residues" evidence="5">
    <location>
        <begin position="133"/>
        <end position="143"/>
    </location>
</feature>
<evidence type="ECO:0000256" key="5">
    <source>
        <dbReference type="SAM" id="MobiDB-lite"/>
    </source>
</evidence>
<dbReference type="SUPFAM" id="SSF103647">
    <property type="entry name" value="TSP type-3 repeat"/>
    <property type="match status" value="1"/>
</dbReference>
<keyword evidence="9" id="KW-1185">Reference proteome</keyword>
<dbReference type="AlphaFoldDB" id="A0ABD5ZCN2"/>
<evidence type="ECO:0000256" key="4">
    <source>
        <dbReference type="ARBA" id="ARBA00022837"/>
    </source>
</evidence>
<gene>
    <name evidence="8" type="ORF">ACFQJC_05885</name>
</gene>
<sequence>MTVQRPSRSRCILLVALLLVASGVEPAVAIAANGVEIRGIEHSGPGVVATEEDRTYLTAWERTQISAVIAGTNGSYNVCMRVEGTDGLTTNLGCQQIQLMGDETSVTFTVEQWPTNETGQRQLVVEVYDASQNGTPTTVSTPITVLPAEGDADGDGLGNQREQEFGTSLRQADTDGDGLSDGKEVNQHDTNPTERDTDGDGLSDGVEVKEIGSNPNAVDTDDDGLSDGKEVTTYGTNATKTDTDGDGLADGAEVRTHETDPQSADTDDDGLADGQEVNIHETNPTGADTDGDGLTDGEEVSNYETNPTESDTDGDGLSDGKEVNEYGTDPTNPDTDGDGIGDGTELEEGTDPTDAQNSASDSVGVSAEPRMMLTGAVVGSIVLFGVAIFAGSRLGWWNSPSRLLKARTGTEVGRSNGVTAKNREAGSATSGAVGSTSTSTADDRPLSDEAHVFELLDEHDGQLRQSVVVNQTGWSKSKVSRVLSRMADDGSIEKISIGRENIIARPESVPENAKSPFKKR</sequence>
<reference evidence="8 9" key="1">
    <citation type="journal article" date="2019" name="Int. J. Syst. Evol. Microbiol.">
        <title>The Global Catalogue of Microorganisms (GCM) 10K type strain sequencing project: providing services to taxonomists for standard genome sequencing and annotation.</title>
        <authorList>
            <consortium name="The Broad Institute Genomics Platform"/>
            <consortium name="The Broad Institute Genome Sequencing Center for Infectious Disease"/>
            <person name="Wu L."/>
            <person name="Ma J."/>
        </authorList>
    </citation>
    <scope>NUCLEOTIDE SEQUENCE [LARGE SCALE GENOMIC DNA]</scope>
    <source>
        <strain evidence="8 9">DSM 29988</strain>
    </source>
</reference>
<evidence type="ECO:0000313" key="8">
    <source>
        <dbReference type="EMBL" id="MFC7203034.1"/>
    </source>
</evidence>
<evidence type="ECO:0000256" key="3">
    <source>
        <dbReference type="ARBA" id="ARBA00022729"/>
    </source>
</evidence>
<keyword evidence="6" id="KW-1133">Transmembrane helix</keyword>
<keyword evidence="2" id="KW-0964">Secreted</keyword>
<keyword evidence="3" id="KW-0732">Signal</keyword>
<dbReference type="PANTHER" id="PTHR37467">
    <property type="entry name" value="EXPORTED CALCIUM-BINDING GLYCOPROTEIN-RELATED"/>
    <property type="match status" value="1"/>
</dbReference>
<accession>A0ABD5ZCN2</accession>
<dbReference type="Gene3D" id="4.10.1080.10">
    <property type="entry name" value="TSP type-3 repeat"/>
    <property type="match status" value="2"/>
</dbReference>
<feature type="region of interest" description="Disordered" evidence="5">
    <location>
        <begin position="133"/>
        <end position="363"/>
    </location>
</feature>
<organism evidence="8 9">
    <name type="scientific">Haloferax namakaokahaiae</name>
    <dbReference type="NCBI Taxonomy" id="1748331"/>
    <lineage>
        <taxon>Archaea</taxon>
        <taxon>Methanobacteriati</taxon>
        <taxon>Methanobacteriota</taxon>
        <taxon>Stenosarchaea group</taxon>
        <taxon>Halobacteria</taxon>
        <taxon>Halobacteriales</taxon>
        <taxon>Haloferacaceae</taxon>
        <taxon>Haloferax</taxon>
    </lineage>
</organism>
<evidence type="ECO:0000256" key="1">
    <source>
        <dbReference type="ARBA" id="ARBA00004613"/>
    </source>
</evidence>
<feature type="compositionally biased region" description="Basic and acidic residues" evidence="5">
    <location>
        <begin position="180"/>
        <end position="198"/>
    </location>
</feature>
<dbReference type="Proteomes" id="UP001596481">
    <property type="component" value="Unassembled WGS sequence"/>
</dbReference>
<feature type="compositionally biased region" description="Acidic residues" evidence="5">
    <location>
        <begin position="289"/>
        <end position="301"/>
    </location>
</feature>
<comment type="caution">
    <text evidence="8">The sequence shown here is derived from an EMBL/GenBank/DDBJ whole genome shotgun (WGS) entry which is preliminary data.</text>
</comment>
<dbReference type="Pfam" id="PF24034">
    <property type="entry name" value="DUF7343"/>
    <property type="match status" value="1"/>
</dbReference>
<dbReference type="InterPro" id="IPR028974">
    <property type="entry name" value="TSP_type-3_rpt"/>
</dbReference>
<feature type="region of interest" description="Disordered" evidence="5">
    <location>
        <begin position="414"/>
        <end position="446"/>
    </location>
</feature>
<feature type="compositionally biased region" description="Low complexity" evidence="5">
    <location>
        <begin position="425"/>
        <end position="440"/>
    </location>
</feature>
<comment type="subcellular location">
    <subcellularLocation>
        <location evidence="1">Secreted</location>
    </subcellularLocation>
</comment>
<evidence type="ECO:0000256" key="6">
    <source>
        <dbReference type="SAM" id="Phobius"/>
    </source>
</evidence>
<dbReference type="RefSeq" id="WP_390222350.1">
    <property type="nucleotide sequence ID" value="NZ_JBHTAA010000002.1"/>
</dbReference>
<dbReference type="InterPro" id="IPR059100">
    <property type="entry name" value="TSP3_bac"/>
</dbReference>
<evidence type="ECO:0000256" key="2">
    <source>
        <dbReference type="ARBA" id="ARBA00022525"/>
    </source>
</evidence>
<keyword evidence="6" id="KW-0472">Membrane</keyword>
<dbReference type="InterPro" id="IPR055767">
    <property type="entry name" value="DUF7343"/>
</dbReference>
<dbReference type="Pfam" id="PF18884">
    <property type="entry name" value="TSP3_bac"/>
    <property type="match status" value="8"/>
</dbReference>
<protein>
    <submittedName>
        <fullName evidence="8">Helix-turn-helix domain-containing protein</fullName>
    </submittedName>
</protein>
<evidence type="ECO:0000259" key="7">
    <source>
        <dbReference type="Pfam" id="PF24034"/>
    </source>
</evidence>
<feature type="domain" description="DUF7343" evidence="7">
    <location>
        <begin position="446"/>
        <end position="505"/>
    </location>
</feature>
<feature type="compositionally biased region" description="Acidic residues" evidence="5">
    <location>
        <begin position="335"/>
        <end position="351"/>
    </location>
</feature>
<dbReference type="InterPro" id="IPR053180">
    <property type="entry name" value="Ca-binding_acidic-repeat"/>
</dbReference>
<dbReference type="EMBL" id="JBHTAA010000002">
    <property type="protein sequence ID" value="MFC7203034.1"/>
    <property type="molecule type" value="Genomic_DNA"/>
</dbReference>
<evidence type="ECO:0000313" key="9">
    <source>
        <dbReference type="Proteomes" id="UP001596481"/>
    </source>
</evidence>
<keyword evidence="4" id="KW-0106">Calcium</keyword>